<organism evidence="2 3">
    <name type="scientific">Cymbomonas tetramitiformis</name>
    <dbReference type="NCBI Taxonomy" id="36881"/>
    <lineage>
        <taxon>Eukaryota</taxon>
        <taxon>Viridiplantae</taxon>
        <taxon>Chlorophyta</taxon>
        <taxon>Pyramimonadophyceae</taxon>
        <taxon>Pyramimonadales</taxon>
        <taxon>Pyramimonadaceae</taxon>
        <taxon>Cymbomonas</taxon>
    </lineage>
</organism>
<feature type="compositionally biased region" description="Polar residues" evidence="1">
    <location>
        <begin position="409"/>
        <end position="419"/>
    </location>
</feature>
<feature type="compositionally biased region" description="Polar residues" evidence="1">
    <location>
        <begin position="445"/>
        <end position="456"/>
    </location>
</feature>
<name>A0AAE0CF18_9CHLO</name>
<dbReference type="Proteomes" id="UP001190700">
    <property type="component" value="Unassembled WGS sequence"/>
</dbReference>
<feature type="region of interest" description="Disordered" evidence="1">
    <location>
        <begin position="393"/>
        <end position="456"/>
    </location>
</feature>
<evidence type="ECO:0000256" key="1">
    <source>
        <dbReference type="SAM" id="MobiDB-lite"/>
    </source>
</evidence>
<gene>
    <name evidence="2" type="ORF">CYMTET_37678</name>
</gene>
<dbReference type="EMBL" id="LGRX02025025">
    <property type="protein sequence ID" value="KAK3253049.1"/>
    <property type="molecule type" value="Genomic_DNA"/>
</dbReference>
<comment type="caution">
    <text evidence="2">The sequence shown here is derived from an EMBL/GenBank/DDBJ whole genome shotgun (WGS) entry which is preliminary data.</text>
</comment>
<feature type="region of interest" description="Disordered" evidence="1">
    <location>
        <begin position="124"/>
        <end position="148"/>
    </location>
</feature>
<dbReference type="AlphaFoldDB" id="A0AAE0CF18"/>
<evidence type="ECO:0000313" key="3">
    <source>
        <dbReference type="Proteomes" id="UP001190700"/>
    </source>
</evidence>
<accession>A0AAE0CF18</accession>
<evidence type="ECO:0000313" key="2">
    <source>
        <dbReference type="EMBL" id="KAK3253049.1"/>
    </source>
</evidence>
<feature type="region of interest" description="Disordered" evidence="1">
    <location>
        <begin position="249"/>
        <end position="273"/>
    </location>
</feature>
<protein>
    <submittedName>
        <fullName evidence="2">Uncharacterized protein</fullName>
    </submittedName>
</protein>
<sequence>MYFAAEFQSSRNQAHRSTEPNWQANLPARSDKSQEMAASFLSGLSSQNKERLGSGPAAQYTLASARPLKDNLHSGLSQQIRPAHPAAFQSAHSREEVRTPKAAEKLTSMMHNLNDQWSKYEHQHDTPRLNASSTSTPDFKGTLGRPTPSKEAFITSSSSKLMPNGQTVVQVQVVVNRPAEAFGVLKNVEKSLDTLSKPSLAEAWAAPGVSAGTSALASPSAAAFFSKPAAATESLDSLKARFDQLSQPRSSLLSAPASGGNAEHTSALSEPNRQLESLLSYASTPSARSVKVATEFSSGPHSQTAPSKANLSSMLGSLDDMMSKYSVKQPGVPQLEVAPFSSARGRLSSPLVDRKDVVMKARAAEEAKAWFNEGSSVKSLQAAAIQQAGYQAASQQARARSPSRYSQQPIVQTPRITSSPRRDSVFTSPAWIRSSSPLPARSKYTKQSFSYNPRGS</sequence>
<keyword evidence="3" id="KW-1185">Reference proteome</keyword>
<reference evidence="2 3" key="1">
    <citation type="journal article" date="2015" name="Genome Biol. Evol.">
        <title>Comparative Genomics of a Bacterivorous Green Alga Reveals Evolutionary Causalities and Consequences of Phago-Mixotrophic Mode of Nutrition.</title>
        <authorList>
            <person name="Burns J.A."/>
            <person name="Paasch A."/>
            <person name="Narechania A."/>
            <person name="Kim E."/>
        </authorList>
    </citation>
    <scope>NUCLEOTIDE SEQUENCE [LARGE SCALE GENOMIC DNA]</scope>
    <source>
        <strain evidence="2 3">PLY_AMNH</strain>
    </source>
</reference>
<proteinExistence type="predicted"/>
<feature type="compositionally biased region" description="Polar residues" evidence="1">
    <location>
        <begin position="263"/>
        <end position="273"/>
    </location>
</feature>
<feature type="region of interest" description="Disordered" evidence="1">
    <location>
        <begin position="1"/>
        <end position="57"/>
    </location>
</feature>
<feature type="compositionally biased region" description="Low complexity" evidence="1">
    <location>
        <begin position="393"/>
        <end position="408"/>
    </location>
</feature>